<feature type="domain" description="CHAT" evidence="1">
    <location>
        <begin position="97"/>
        <end position="341"/>
    </location>
</feature>
<reference evidence="2" key="1">
    <citation type="journal article" date="2020" name="mSystems">
        <title>Genome- and Community-Level Interaction Insights into Carbon Utilization and Element Cycling Functions of Hydrothermarchaeota in Hydrothermal Sediment.</title>
        <authorList>
            <person name="Zhou Z."/>
            <person name="Liu Y."/>
            <person name="Xu W."/>
            <person name="Pan J."/>
            <person name="Luo Z.H."/>
            <person name="Li M."/>
        </authorList>
    </citation>
    <scope>NUCLEOTIDE SEQUENCE [LARGE SCALE GENOMIC DNA]</scope>
    <source>
        <strain evidence="2">SpSt-289</strain>
    </source>
</reference>
<comment type="caution">
    <text evidence="2">The sequence shown here is derived from an EMBL/GenBank/DDBJ whole genome shotgun (WGS) entry which is preliminary data.</text>
</comment>
<proteinExistence type="predicted"/>
<accession>A0A7C1JI06</accession>
<dbReference type="AlphaFoldDB" id="A0A7C1JI06"/>
<sequence>MTSDWIFDLFLDQTEEGYRATVHRSPAGAATIAFEPPFQRRDQYALVQRLLADPGEDEAQRNAQFVLAREVGGKLFDAIFVGPILELWQESWRLAYTSRAILRVQVSFGDAPFLRTLPWEYLYDETREEFLALSVHTPLIRRQAAAHAMRPLMVEPPLRVLVVMAGPEGYPPLAVGRDWRALLDAVDYLAAEGRMIFERLPRPTLLDLQRRLRQRNYHILHFIGFAVHDPQTQSGVVVFEDEMGRGRAVSGEHLGKLLSDHFSLRLAMIEVRNAARAGGIDPGADVSEQVVRRGVPAAIYRPSKLRVRPSLAFFHEFYRLLAAFHPVDVAMAEARRAIQLEESGAGWGLSHLVSRVPDGRLFERYVPPAPVPKPRLYMRSVLTKR</sequence>
<dbReference type="InterPro" id="IPR024983">
    <property type="entry name" value="CHAT_dom"/>
</dbReference>
<evidence type="ECO:0000259" key="1">
    <source>
        <dbReference type="Pfam" id="PF12770"/>
    </source>
</evidence>
<dbReference type="EMBL" id="DSMG01000006">
    <property type="protein sequence ID" value="HDX29966.1"/>
    <property type="molecule type" value="Genomic_DNA"/>
</dbReference>
<evidence type="ECO:0000313" key="2">
    <source>
        <dbReference type="EMBL" id="HDX29966.1"/>
    </source>
</evidence>
<organism evidence="2">
    <name type="scientific">Caldilinea aerophila</name>
    <dbReference type="NCBI Taxonomy" id="133453"/>
    <lineage>
        <taxon>Bacteria</taxon>
        <taxon>Bacillati</taxon>
        <taxon>Chloroflexota</taxon>
        <taxon>Caldilineae</taxon>
        <taxon>Caldilineales</taxon>
        <taxon>Caldilineaceae</taxon>
        <taxon>Caldilinea</taxon>
    </lineage>
</organism>
<protein>
    <submittedName>
        <fullName evidence="2">CHAT domain-containing protein</fullName>
    </submittedName>
</protein>
<name>A0A7C1JI06_9CHLR</name>
<dbReference type="Pfam" id="PF12770">
    <property type="entry name" value="CHAT"/>
    <property type="match status" value="1"/>
</dbReference>
<gene>
    <name evidence="2" type="ORF">ENQ20_00555</name>
</gene>